<organism evidence="7 8">
    <name type="scientific">Paenimyroides marinum</name>
    <dbReference type="NCBI Taxonomy" id="1159016"/>
    <lineage>
        <taxon>Bacteria</taxon>
        <taxon>Pseudomonadati</taxon>
        <taxon>Bacteroidota</taxon>
        <taxon>Flavobacteriia</taxon>
        <taxon>Flavobacteriales</taxon>
        <taxon>Flavobacteriaceae</taxon>
        <taxon>Paenimyroides</taxon>
    </lineage>
</organism>
<keyword evidence="8" id="KW-1185">Reference proteome</keyword>
<proteinExistence type="predicted"/>
<reference evidence="7 8" key="1">
    <citation type="submission" date="2016-10" db="EMBL/GenBank/DDBJ databases">
        <authorList>
            <person name="de Groot N.N."/>
        </authorList>
    </citation>
    <scope>NUCLEOTIDE SEQUENCE [LARGE SCALE GENOMIC DNA]</scope>
    <source>
        <strain evidence="7 8">CGMCC 1.10825</strain>
    </source>
</reference>
<dbReference type="STRING" id="1159016.SAMN02927937_00859"/>
<dbReference type="InterPro" id="IPR001017">
    <property type="entry name" value="DH_E1"/>
</dbReference>
<feature type="domain" description="Transketolase-like pyrimidine-binding" evidence="6">
    <location>
        <begin position="467"/>
        <end position="641"/>
    </location>
</feature>
<keyword evidence="7" id="KW-0670">Pyruvate</keyword>
<dbReference type="SUPFAM" id="SSF52518">
    <property type="entry name" value="Thiamin diphosphate-binding fold (THDP-binding)"/>
    <property type="match status" value="2"/>
</dbReference>
<dbReference type="Gene3D" id="3.40.50.970">
    <property type="match status" value="2"/>
</dbReference>
<evidence type="ECO:0000313" key="8">
    <source>
        <dbReference type="Proteomes" id="UP000199634"/>
    </source>
</evidence>
<dbReference type="InterPro" id="IPR033248">
    <property type="entry name" value="Transketolase_C"/>
</dbReference>
<evidence type="ECO:0000256" key="4">
    <source>
        <dbReference type="ARBA" id="ARBA00023002"/>
    </source>
</evidence>
<dbReference type="EC" id="1.2.4.4" evidence="3"/>
<evidence type="ECO:0000313" key="7">
    <source>
        <dbReference type="EMBL" id="SEH68390.1"/>
    </source>
</evidence>
<dbReference type="Proteomes" id="UP000199634">
    <property type="component" value="Unassembled WGS sequence"/>
</dbReference>
<dbReference type="CDD" id="cd02000">
    <property type="entry name" value="TPP_E1_PDC_ADC_BCADC"/>
    <property type="match status" value="1"/>
</dbReference>
<name>A0A1H6KA78_9FLAO</name>
<dbReference type="SMART" id="SM00861">
    <property type="entry name" value="Transket_pyr"/>
    <property type="match status" value="1"/>
</dbReference>
<dbReference type="Pfam" id="PF02779">
    <property type="entry name" value="Transket_pyr"/>
    <property type="match status" value="1"/>
</dbReference>
<dbReference type="PANTHER" id="PTHR42980">
    <property type="entry name" value="2-OXOISOVALERATE DEHYDROGENASE SUBUNIT BETA-RELATED"/>
    <property type="match status" value="1"/>
</dbReference>
<dbReference type="Pfam" id="PF00676">
    <property type="entry name" value="E1_dh"/>
    <property type="match status" value="1"/>
</dbReference>
<dbReference type="PANTHER" id="PTHR42980:SF1">
    <property type="entry name" value="2-OXOISOVALERATE DEHYDROGENASE SUBUNIT BETA, MITOCHONDRIAL"/>
    <property type="match status" value="1"/>
</dbReference>
<comment type="cofactor">
    <cofactor evidence="1">
        <name>thiamine diphosphate</name>
        <dbReference type="ChEBI" id="CHEBI:58937"/>
    </cofactor>
</comment>
<dbReference type="SUPFAM" id="SSF52922">
    <property type="entry name" value="TK C-terminal domain-like"/>
    <property type="match status" value="1"/>
</dbReference>
<dbReference type="InterPro" id="IPR005475">
    <property type="entry name" value="Transketolase-like_Pyr-bd"/>
</dbReference>
<accession>A0A1H6KA78</accession>
<evidence type="ECO:0000256" key="2">
    <source>
        <dbReference type="ARBA" id="ARBA00003906"/>
    </source>
</evidence>
<evidence type="ECO:0000256" key="1">
    <source>
        <dbReference type="ARBA" id="ARBA00001964"/>
    </source>
</evidence>
<dbReference type="RefSeq" id="WP_091096696.1">
    <property type="nucleotide sequence ID" value="NZ_FNXE01000008.1"/>
</dbReference>
<dbReference type="InterPro" id="IPR009014">
    <property type="entry name" value="Transketo_C/PFOR_II"/>
</dbReference>
<evidence type="ECO:0000259" key="6">
    <source>
        <dbReference type="SMART" id="SM00861"/>
    </source>
</evidence>
<sequence>MSETATKEALTFEDFKQEVLNDYKTARISRECSLLGRKEVLTGKAKFGIFGDGKEVPQLAMAKAFKNGDFRSGYYRDQTFMMAIGALNIQQFFAGLYGHPDIEQDPMSGGRQMGGHFATHSLDENGEWKNLTQQKNSSSDISPTAGQMPRLLGLAQASKIYREFPNADKDQKFSINGNEVAWGTIGNASTSEGLFFETINAAGVLQVPMVMSVWDDMYGISVHARHQTTKENISEILKGFRKEEDTNGYEILTVHGWDYPALVDTYAKASQIARTSHIPVLIHVKELTQPQGHSTSGSHERYKSPERLQWESEFDCIAKMRSWMIESSIATAEELDTLDAELKKDVLNGKKAAWEAYLNPIKEERASLIAVLNQVASSSANKVFIEKMIADLNAIKEPIRKDNLTTARKILRMVVGENGKDLLANWIKDYIYQIQPKFSSHLMSQSSNKSENITEILPVYDENSTDVDARLIIRDNFDKIFETYPEALIFGEDSGNIGDVNQGLEGLQEKYGESRVADAGIREASILGQGIGMAMRGLRPIAEIQYLDYLLYALQIMSDDLATVQYRTAGKQKAPLIVRTRGHRLEGIWHSGSPMGMIINAVRGMHVLVPRNMTKAAGFYNTLLKADEPALVIECLNGYRLKEKMPANIGEFTTPIGVVETIKEGTDLTIVSYGSTLRLVEQAAKELLETGIDVEIIDVQSLLPFDKNHDCVKSLQKTNRLLVVDEDVPGGASAYILQQIVDVQEGYKFLDSKPETLAAKPHRPAYGTDGDYFSKPSVEDVFEKVYAIMNEVNPTKYPSLY</sequence>
<dbReference type="Gene3D" id="3.40.50.920">
    <property type="match status" value="1"/>
</dbReference>
<dbReference type="GO" id="GO:0009083">
    <property type="term" value="P:branched-chain amino acid catabolic process"/>
    <property type="evidence" value="ECO:0007669"/>
    <property type="project" value="TreeGrafter"/>
</dbReference>
<dbReference type="Pfam" id="PF02780">
    <property type="entry name" value="Transketolase_C"/>
    <property type="match status" value="1"/>
</dbReference>
<dbReference type="GO" id="GO:0007584">
    <property type="term" value="P:response to nutrient"/>
    <property type="evidence" value="ECO:0007669"/>
    <property type="project" value="TreeGrafter"/>
</dbReference>
<protein>
    <recommendedName>
        <fullName evidence="3">3-methyl-2-oxobutanoate dehydrogenase (2-methylpropanoyl-transferring)</fullName>
        <ecNumber evidence="3">1.2.4.4</ecNumber>
    </recommendedName>
</protein>
<evidence type="ECO:0000256" key="3">
    <source>
        <dbReference type="ARBA" id="ARBA00012277"/>
    </source>
</evidence>
<gene>
    <name evidence="7" type="ORF">SAMN02927937_00859</name>
</gene>
<dbReference type="InterPro" id="IPR029061">
    <property type="entry name" value="THDP-binding"/>
</dbReference>
<keyword evidence="5" id="KW-0786">Thiamine pyrophosphate</keyword>
<dbReference type="OrthoDB" id="9769337at2"/>
<keyword evidence="4" id="KW-0560">Oxidoreductase</keyword>
<comment type="function">
    <text evidence="2">E1 component of the 2-oxoglutarate dehydrogenase (OGDH) complex which catalyzes the decarboxylation of 2-oxoglutarate, the first step in the conversion of 2-oxoglutarate to succinyl-CoA and CO(2).</text>
</comment>
<dbReference type="EMBL" id="FNXE01000008">
    <property type="protein sequence ID" value="SEH68390.1"/>
    <property type="molecule type" value="Genomic_DNA"/>
</dbReference>
<dbReference type="AlphaFoldDB" id="A0A1H6KA78"/>
<dbReference type="GO" id="GO:0003863">
    <property type="term" value="F:branched-chain 2-oxo acid dehydrogenase activity"/>
    <property type="evidence" value="ECO:0007669"/>
    <property type="project" value="UniProtKB-EC"/>
</dbReference>
<evidence type="ECO:0000256" key="5">
    <source>
        <dbReference type="ARBA" id="ARBA00023052"/>
    </source>
</evidence>